<dbReference type="SUPFAM" id="SSF53850">
    <property type="entry name" value="Periplasmic binding protein-like II"/>
    <property type="match status" value="1"/>
</dbReference>
<dbReference type="EMBL" id="CP142523">
    <property type="protein sequence ID" value="WWO48665.1"/>
    <property type="molecule type" value="Genomic_DNA"/>
</dbReference>
<reference evidence="1 2" key="1">
    <citation type="submission" date="2024-01" db="EMBL/GenBank/DDBJ databases">
        <title>Draft genome sequences of nine bacterial species from freshwater ponds near Washington, DC.</title>
        <authorList>
            <person name="Pavloudi C."/>
            <person name="Oliver L."/>
            <person name="Slattery K."/>
            <person name="Lissner G."/>
            <person name="Saw J.H."/>
        </authorList>
    </citation>
    <scope>NUCLEOTIDE SEQUENCE [LARGE SCALE GENOMIC DNA]</scope>
    <source>
        <strain evidence="2">TB1-E2</strain>
    </source>
</reference>
<organism evidence="1 2">
    <name type="scientific">Janthinobacterium aestuarii</name>
    <dbReference type="NCBI Taxonomy" id="2985511"/>
    <lineage>
        <taxon>Bacteria</taxon>
        <taxon>Pseudomonadati</taxon>
        <taxon>Pseudomonadota</taxon>
        <taxon>Betaproteobacteria</taxon>
        <taxon>Burkholderiales</taxon>
        <taxon>Oxalobacteraceae</taxon>
        <taxon>Janthinobacterium</taxon>
    </lineage>
</organism>
<dbReference type="Gene3D" id="3.40.190.10">
    <property type="entry name" value="Periplasmic binding protein-like II"/>
    <property type="match status" value="2"/>
</dbReference>
<evidence type="ECO:0000313" key="1">
    <source>
        <dbReference type="EMBL" id="WWO48665.1"/>
    </source>
</evidence>
<keyword evidence="2" id="KW-1185">Reference proteome</keyword>
<dbReference type="RefSeq" id="WP_338681743.1">
    <property type="nucleotide sequence ID" value="NZ_CP142523.1"/>
</dbReference>
<sequence length="261" mass="29449">MYPRHQAIDDPQQGYVTALLLQALARSGQAYALRRSALRMVQTRAMQEIATASGSVDVVWTMTSRARETQLLPVRIPIDRGLIGWRVALIHARQPQLLRDVRSIAALARLSAGQMSDWPDSAILQANGLRLDTSSTYEGLFQQLAAGRIDYFPRSVIEAQSELASHAQLPLALDTHLVIRYPAALYFFVGKHRPELARHIEIGLEKMLADGSFAQLFQRHFGRLAQGLKLPHRYVLELANPDLPEETPLARKALWYRPKHY</sequence>
<accession>A0ABZ2GVY9</accession>
<protein>
    <submittedName>
        <fullName evidence="1">Transporter substrate-binding domain-containing protein</fullName>
    </submittedName>
</protein>
<proteinExistence type="predicted"/>
<name>A0ABZ2GVY9_9BURK</name>
<gene>
    <name evidence="1" type="ORF">OPV09_11445</name>
</gene>
<evidence type="ECO:0000313" key="2">
    <source>
        <dbReference type="Proteomes" id="UP001373909"/>
    </source>
</evidence>
<dbReference type="Proteomes" id="UP001373909">
    <property type="component" value="Chromosome"/>
</dbReference>